<accession>A0AAD7RTF6</accession>
<evidence type="ECO:0000256" key="1">
    <source>
        <dbReference type="SAM" id="MobiDB-lite"/>
    </source>
</evidence>
<gene>
    <name evidence="2" type="ORF">AAFF_G00130950</name>
</gene>
<sequence length="98" mass="10605">MGSPKSGRSIPTQACQSRTRRVETGLTALREDGASRHTSESGKPSLRLPVTGYTGCLFITPLQSISLHRLQDVIVMNPHTGGVRKNKCTERCAIPSSK</sequence>
<evidence type="ECO:0000313" key="3">
    <source>
        <dbReference type="Proteomes" id="UP001221898"/>
    </source>
</evidence>
<dbReference type="AlphaFoldDB" id="A0AAD7RTF6"/>
<protein>
    <submittedName>
        <fullName evidence="2">Uncharacterized protein</fullName>
    </submittedName>
</protein>
<reference evidence="2" key="1">
    <citation type="journal article" date="2023" name="Science">
        <title>Genome structures resolve the early diversification of teleost fishes.</title>
        <authorList>
            <person name="Parey E."/>
            <person name="Louis A."/>
            <person name="Montfort J."/>
            <person name="Bouchez O."/>
            <person name="Roques C."/>
            <person name="Iampietro C."/>
            <person name="Lluch J."/>
            <person name="Castinel A."/>
            <person name="Donnadieu C."/>
            <person name="Desvignes T."/>
            <person name="Floi Bucao C."/>
            <person name="Jouanno E."/>
            <person name="Wen M."/>
            <person name="Mejri S."/>
            <person name="Dirks R."/>
            <person name="Jansen H."/>
            <person name="Henkel C."/>
            <person name="Chen W.J."/>
            <person name="Zahm M."/>
            <person name="Cabau C."/>
            <person name="Klopp C."/>
            <person name="Thompson A.W."/>
            <person name="Robinson-Rechavi M."/>
            <person name="Braasch I."/>
            <person name="Lecointre G."/>
            <person name="Bobe J."/>
            <person name="Postlethwait J.H."/>
            <person name="Berthelot C."/>
            <person name="Roest Crollius H."/>
            <person name="Guiguen Y."/>
        </authorList>
    </citation>
    <scope>NUCLEOTIDE SEQUENCE</scope>
    <source>
        <strain evidence="2">NC1722</strain>
    </source>
</reference>
<dbReference type="Proteomes" id="UP001221898">
    <property type="component" value="Unassembled WGS sequence"/>
</dbReference>
<evidence type="ECO:0000313" key="2">
    <source>
        <dbReference type="EMBL" id="KAJ8388686.1"/>
    </source>
</evidence>
<feature type="compositionally biased region" description="Basic and acidic residues" evidence="1">
    <location>
        <begin position="29"/>
        <end position="40"/>
    </location>
</feature>
<keyword evidence="3" id="KW-1185">Reference proteome</keyword>
<proteinExistence type="predicted"/>
<comment type="caution">
    <text evidence="2">The sequence shown here is derived from an EMBL/GenBank/DDBJ whole genome shotgun (WGS) entry which is preliminary data.</text>
</comment>
<feature type="region of interest" description="Disordered" evidence="1">
    <location>
        <begin position="1"/>
        <end position="47"/>
    </location>
</feature>
<name>A0AAD7RTF6_9TELE</name>
<dbReference type="EMBL" id="JAINUG010000191">
    <property type="protein sequence ID" value="KAJ8388686.1"/>
    <property type="molecule type" value="Genomic_DNA"/>
</dbReference>
<organism evidence="2 3">
    <name type="scientific">Aldrovandia affinis</name>
    <dbReference type="NCBI Taxonomy" id="143900"/>
    <lineage>
        <taxon>Eukaryota</taxon>
        <taxon>Metazoa</taxon>
        <taxon>Chordata</taxon>
        <taxon>Craniata</taxon>
        <taxon>Vertebrata</taxon>
        <taxon>Euteleostomi</taxon>
        <taxon>Actinopterygii</taxon>
        <taxon>Neopterygii</taxon>
        <taxon>Teleostei</taxon>
        <taxon>Notacanthiformes</taxon>
        <taxon>Halosauridae</taxon>
        <taxon>Aldrovandia</taxon>
    </lineage>
</organism>